<dbReference type="AlphaFoldDB" id="A0A4Y7T3H1"/>
<feature type="region of interest" description="Disordered" evidence="1">
    <location>
        <begin position="103"/>
        <end position="158"/>
    </location>
</feature>
<name>A0A4Y7T3H1_COPMI</name>
<keyword evidence="3" id="KW-1185">Reference proteome</keyword>
<feature type="region of interest" description="Disordered" evidence="1">
    <location>
        <begin position="1"/>
        <end position="42"/>
    </location>
</feature>
<sequence>MTTPVRRGREQLGPYHRRQATPHTHSSSHNHQDVMPKDSTKITSFPRRHFSLRVSFDRGHNIAFPVWRIPPKAERGSQHDLVGDEAPPPSARAMPYKRALLVNQDPPDGVVDSTGSGLVSQSSVQGAASAISSSSENPERPRSSDREDPFRSPPCIGRFHSKTDSYSYYLFKSPHSIQEPPAHPPSLVLKTGTLFVHCNSQTSEVRCWRWEALSEVDEGRWASLRDADEHTFEHGTYYFTITDTGTPSWVVWNTIRRRGRRDIQTGSQKKQKAVERKEIEDVPCGSPDPLHAERGMHVQDDTIDPSAGDGLSEPVRTPQTSKIRTERDRTAWGIKATVSIQREPQPPPAYLWVAGASRAAVAEGADEGHPK</sequence>
<dbReference type="OrthoDB" id="3069229at2759"/>
<accession>A0A4Y7T3H1</accession>
<feature type="compositionally biased region" description="Basic and acidic residues" evidence="1">
    <location>
        <begin position="30"/>
        <end position="40"/>
    </location>
</feature>
<reference evidence="2 3" key="1">
    <citation type="journal article" date="2019" name="Nat. Ecol. Evol.">
        <title>Megaphylogeny resolves global patterns of mushroom evolution.</title>
        <authorList>
            <person name="Varga T."/>
            <person name="Krizsan K."/>
            <person name="Foldi C."/>
            <person name="Dima B."/>
            <person name="Sanchez-Garcia M."/>
            <person name="Sanchez-Ramirez S."/>
            <person name="Szollosi G.J."/>
            <person name="Szarkandi J.G."/>
            <person name="Papp V."/>
            <person name="Albert L."/>
            <person name="Andreopoulos W."/>
            <person name="Angelini C."/>
            <person name="Antonin V."/>
            <person name="Barry K.W."/>
            <person name="Bougher N.L."/>
            <person name="Buchanan P."/>
            <person name="Buyck B."/>
            <person name="Bense V."/>
            <person name="Catcheside P."/>
            <person name="Chovatia M."/>
            <person name="Cooper J."/>
            <person name="Damon W."/>
            <person name="Desjardin D."/>
            <person name="Finy P."/>
            <person name="Geml J."/>
            <person name="Haridas S."/>
            <person name="Hughes K."/>
            <person name="Justo A."/>
            <person name="Karasinski D."/>
            <person name="Kautmanova I."/>
            <person name="Kiss B."/>
            <person name="Kocsube S."/>
            <person name="Kotiranta H."/>
            <person name="LaButti K.M."/>
            <person name="Lechner B.E."/>
            <person name="Liimatainen K."/>
            <person name="Lipzen A."/>
            <person name="Lukacs Z."/>
            <person name="Mihaltcheva S."/>
            <person name="Morgado L.N."/>
            <person name="Niskanen T."/>
            <person name="Noordeloos M.E."/>
            <person name="Ohm R.A."/>
            <person name="Ortiz-Santana B."/>
            <person name="Ovrebo C."/>
            <person name="Racz N."/>
            <person name="Riley R."/>
            <person name="Savchenko A."/>
            <person name="Shiryaev A."/>
            <person name="Soop K."/>
            <person name="Spirin V."/>
            <person name="Szebenyi C."/>
            <person name="Tomsovsky M."/>
            <person name="Tulloss R.E."/>
            <person name="Uehling J."/>
            <person name="Grigoriev I.V."/>
            <person name="Vagvolgyi C."/>
            <person name="Papp T."/>
            <person name="Martin F.M."/>
            <person name="Miettinen O."/>
            <person name="Hibbett D.S."/>
            <person name="Nagy L.G."/>
        </authorList>
    </citation>
    <scope>NUCLEOTIDE SEQUENCE [LARGE SCALE GENOMIC DNA]</scope>
    <source>
        <strain evidence="2 3">FP101781</strain>
    </source>
</reference>
<protein>
    <submittedName>
        <fullName evidence="2">Uncharacterized protein</fullName>
    </submittedName>
</protein>
<evidence type="ECO:0000313" key="2">
    <source>
        <dbReference type="EMBL" id="TEB28561.1"/>
    </source>
</evidence>
<dbReference type="Proteomes" id="UP000298030">
    <property type="component" value="Unassembled WGS sequence"/>
</dbReference>
<dbReference type="EMBL" id="QPFP01000032">
    <property type="protein sequence ID" value="TEB28561.1"/>
    <property type="molecule type" value="Genomic_DNA"/>
</dbReference>
<evidence type="ECO:0000256" key="1">
    <source>
        <dbReference type="SAM" id="MobiDB-lite"/>
    </source>
</evidence>
<organism evidence="2 3">
    <name type="scientific">Coprinellus micaceus</name>
    <name type="common">Glistening ink-cap mushroom</name>
    <name type="synonym">Coprinus micaceus</name>
    <dbReference type="NCBI Taxonomy" id="71717"/>
    <lineage>
        <taxon>Eukaryota</taxon>
        <taxon>Fungi</taxon>
        <taxon>Dikarya</taxon>
        <taxon>Basidiomycota</taxon>
        <taxon>Agaricomycotina</taxon>
        <taxon>Agaricomycetes</taxon>
        <taxon>Agaricomycetidae</taxon>
        <taxon>Agaricales</taxon>
        <taxon>Agaricineae</taxon>
        <taxon>Psathyrellaceae</taxon>
        <taxon>Coprinellus</taxon>
    </lineage>
</organism>
<evidence type="ECO:0000313" key="3">
    <source>
        <dbReference type="Proteomes" id="UP000298030"/>
    </source>
</evidence>
<feature type="region of interest" description="Disordered" evidence="1">
    <location>
        <begin position="300"/>
        <end position="329"/>
    </location>
</feature>
<feature type="region of interest" description="Disordered" evidence="1">
    <location>
        <begin position="261"/>
        <end position="286"/>
    </location>
</feature>
<gene>
    <name evidence="2" type="ORF">FA13DRAFT_1794020</name>
</gene>
<feature type="compositionally biased region" description="Basic and acidic residues" evidence="1">
    <location>
        <begin position="137"/>
        <end position="150"/>
    </location>
</feature>
<comment type="caution">
    <text evidence="2">The sequence shown here is derived from an EMBL/GenBank/DDBJ whole genome shotgun (WGS) entry which is preliminary data.</text>
</comment>
<feature type="compositionally biased region" description="Low complexity" evidence="1">
    <location>
        <begin position="113"/>
        <end position="136"/>
    </location>
</feature>
<proteinExistence type="predicted"/>